<evidence type="ECO:0008006" key="4">
    <source>
        <dbReference type="Google" id="ProtNLM"/>
    </source>
</evidence>
<sequence>MASTVPVGGIAPVSVRSTTPTPTADIDATPRQITELTAAAWRTARTQPVGHKRAEYGLTNSRH</sequence>
<gene>
    <name evidence="2" type="ORF">ACH4GP_30080</name>
</gene>
<evidence type="ECO:0000313" key="2">
    <source>
        <dbReference type="EMBL" id="MFH8588589.1"/>
    </source>
</evidence>
<dbReference type="Gene3D" id="3.20.20.20">
    <property type="entry name" value="Dihydropteroate synthase-like"/>
    <property type="match status" value="1"/>
</dbReference>
<evidence type="ECO:0000313" key="3">
    <source>
        <dbReference type="Proteomes" id="UP001610990"/>
    </source>
</evidence>
<dbReference type="RefSeq" id="WP_381715213.1">
    <property type="nucleotide sequence ID" value="NZ_CP108413.1"/>
</dbReference>
<feature type="compositionally biased region" description="Low complexity" evidence="1">
    <location>
        <begin position="18"/>
        <end position="30"/>
    </location>
</feature>
<organism evidence="2 3">
    <name type="scientific">Streptomyces celluloflavus</name>
    <dbReference type="NCBI Taxonomy" id="58344"/>
    <lineage>
        <taxon>Bacteria</taxon>
        <taxon>Bacillati</taxon>
        <taxon>Actinomycetota</taxon>
        <taxon>Actinomycetes</taxon>
        <taxon>Kitasatosporales</taxon>
        <taxon>Streptomycetaceae</taxon>
        <taxon>Streptomyces</taxon>
    </lineage>
</organism>
<accession>A0ABW7RKI4</accession>
<feature type="region of interest" description="Disordered" evidence="1">
    <location>
        <begin position="1"/>
        <end position="63"/>
    </location>
</feature>
<dbReference type="InterPro" id="IPR011005">
    <property type="entry name" value="Dihydropteroate_synth-like_sf"/>
</dbReference>
<proteinExistence type="predicted"/>
<reference evidence="2 3" key="1">
    <citation type="submission" date="2024-10" db="EMBL/GenBank/DDBJ databases">
        <title>The Natural Products Discovery Center: Release of the First 8490 Sequenced Strains for Exploring Actinobacteria Biosynthetic Diversity.</title>
        <authorList>
            <person name="Kalkreuter E."/>
            <person name="Kautsar S.A."/>
            <person name="Yang D."/>
            <person name="Bader C.D."/>
            <person name="Teijaro C.N."/>
            <person name="Fluegel L."/>
            <person name="Davis C.M."/>
            <person name="Simpson J.R."/>
            <person name="Lauterbach L."/>
            <person name="Steele A.D."/>
            <person name="Gui C."/>
            <person name="Meng S."/>
            <person name="Li G."/>
            <person name="Viehrig K."/>
            <person name="Ye F."/>
            <person name="Su P."/>
            <person name="Kiefer A.F."/>
            <person name="Nichols A."/>
            <person name="Cepeda A.J."/>
            <person name="Yan W."/>
            <person name="Fan B."/>
            <person name="Jiang Y."/>
            <person name="Adhikari A."/>
            <person name="Zheng C.-J."/>
            <person name="Schuster L."/>
            <person name="Cowan T.M."/>
            <person name="Smanski M.J."/>
            <person name="Chevrette M.G."/>
            <person name="De Carvalho L.P.S."/>
            <person name="Shen B."/>
        </authorList>
    </citation>
    <scope>NUCLEOTIDE SEQUENCE [LARGE SCALE GENOMIC DNA]</scope>
    <source>
        <strain evidence="2 3">NPDC018013</strain>
    </source>
</reference>
<comment type="caution">
    <text evidence="2">The sequence shown here is derived from an EMBL/GenBank/DDBJ whole genome shotgun (WGS) entry which is preliminary data.</text>
</comment>
<dbReference type="Proteomes" id="UP001610990">
    <property type="component" value="Unassembled WGS sequence"/>
</dbReference>
<protein>
    <recommendedName>
        <fullName evidence="4">FXSXX-COOH protein</fullName>
    </recommendedName>
</protein>
<name>A0ABW7RKI4_9ACTN</name>
<evidence type="ECO:0000256" key="1">
    <source>
        <dbReference type="SAM" id="MobiDB-lite"/>
    </source>
</evidence>
<keyword evidence="3" id="KW-1185">Reference proteome</keyword>
<dbReference type="EMBL" id="JBIRGH010000025">
    <property type="protein sequence ID" value="MFH8588589.1"/>
    <property type="molecule type" value="Genomic_DNA"/>
</dbReference>